<dbReference type="Gene3D" id="2.130.10.10">
    <property type="entry name" value="YVTN repeat-like/Quinoprotein amine dehydrogenase"/>
    <property type="match status" value="1"/>
</dbReference>
<dbReference type="Proteomes" id="UP001596395">
    <property type="component" value="Unassembled WGS sequence"/>
</dbReference>
<comment type="caution">
    <text evidence="3">The sequence shown here is derived from an EMBL/GenBank/DDBJ whole genome shotgun (WGS) entry which is preliminary data.</text>
</comment>
<dbReference type="SUPFAM" id="SSF50998">
    <property type="entry name" value="Quinoprotein alcohol dehydrogenase-like"/>
    <property type="match status" value="1"/>
</dbReference>
<dbReference type="Gene3D" id="2.40.128.630">
    <property type="match status" value="1"/>
</dbReference>
<dbReference type="PANTHER" id="PTHR34512:SF30">
    <property type="entry name" value="OUTER MEMBRANE PROTEIN ASSEMBLY FACTOR BAMB"/>
    <property type="match status" value="1"/>
</dbReference>
<dbReference type="RefSeq" id="WP_336351208.1">
    <property type="nucleotide sequence ID" value="NZ_JAZAQL010000003.1"/>
</dbReference>
<dbReference type="EMBL" id="JBHSXN010000003">
    <property type="protein sequence ID" value="MFC6954254.1"/>
    <property type="molecule type" value="Genomic_DNA"/>
</dbReference>
<accession>A0ABD5VFC8</accession>
<dbReference type="SMART" id="SM00564">
    <property type="entry name" value="PQQ"/>
    <property type="match status" value="4"/>
</dbReference>
<evidence type="ECO:0000259" key="2">
    <source>
        <dbReference type="Pfam" id="PF13360"/>
    </source>
</evidence>
<dbReference type="PANTHER" id="PTHR34512">
    <property type="entry name" value="CELL SURFACE PROTEIN"/>
    <property type="match status" value="1"/>
</dbReference>
<dbReference type="InterPro" id="IPR002372">
    <property type="entry name" value="PQQ_rpt_dom"/>
</dbReference>
<organism evidence="3 4">
    <name type="scientific">Halorubellus litoreus</name>
    <dbReference type="NCBI Taxonomy" id="755308"/>
    <lineage>
        <taxon>Archaea</taxon>
        <taxon>Methanobacteriati</taxon>
        <taxon>Methanobacteriota</taxon>
        <taxon>Stenosarchaea group</taxon>
        <taxon>Halobacteria</taxon>
        <taxon>Halobacteriales</taxon>
        <taxon>Halorubellaceae</taxon>
        <taxon>Halorubellus</taxon>
    </lineage>
</organism>
<dbReference type="InterPro" id="IPR015943">
    <property type="entry name" value="WD40/YVTN_repeat-like_dom_sf"/>
</dbReference>
<feature type="region of interest" description="Disordered" evidence="1">
    <location>
        <begin position="24"/>
        <end position="75"/>
    </location>
</feature>
<dbReference type="PROSITE" id="PS51257">
    <property type="entry name" value="PROKAR_LIPOPROTEIN"/>
    <property type="match status" value="1"/>
</dbReference>
<evidence type="ECO:0000313" key="3">
    <source>
        <dbReference type="EMBL" id="MFC6954254.1"/>
    </source>
</evidence>
<protein>
    <submittedName>
        <fullName evidence="3">PQQ-binding-like beta-propeller repeat protein</fullName>
    </submittedName>
</protein>
<reference evidence="3 4" key="1">
    <citation type="journal article" date="2019" name="Int. J. Syst. Evol. Microbiol.">
        <title>The Global Catalogue of Microorganisms (GCM) 10K type strain sequencing project: providing services to taxonomists for standard genome sequencing and annotation.</title>
        <authorList>
            <consortium name="The Broad Institute Genomics Platform"/>
            <consortium name="The Broad Institute Genome Sequencing Center for Infectious Disease"/>
            <person name="Wu L."/>
            <person name="Ma J."/>
        </authorList>
    </citation>
    <scope>NUCLEOTIDE SEQUENCE [LARGE SCALE GENOMIC DNA]</scope>
    <source>
        <strain evidence="3 4">GX26</strain>
    </source>
</reference>
<evidence type="ECO:0000256" key="1">
    <source>
        <dbReference type="SAM" id="MobiDB-lite"/>
    </source>
</evidence>
<feature type="domain" description="Pyrrolo-quinoline quinone repeat" evidence="2">
    <location>
        <begin position="94"/>
        <end position="218"/>
    </location>
</feature>
<evidence type="ECO:0000313" key="4">
    <source>
        <dbReference type="Proteomes" id="UP001596395"/>
    </source>
</evidence>
<gene>
    <name evidence="3" type="ORF">ACFQGB_15430</name>
</gene>
<name>A0ABD5VFC8_9EURY</name>
<proteinExistence type="predicted"/>
<dbReference type="InterPro" id="IPR018391">
    <property type="entry name" value="PQQ_b-propeller_rpt"/>
</dbReference>
<dbReference type="InterPro" id="IPR006311">
    <property type="entry name" value="TAT_signal"/>
</dbReference>
<keyword evidence="4" id="KW-1185">Reference proteome</keyword>
<dbReference type="PROSITE" id="PS51318">
    <property type="entry name" value="TAT"/>
    <property type="match status" value="1"/>
</dbReference>
<sequence>MPSRRDLLATTGAVLAAATAGCLGDGRATGVTPGTDDETDWPMPDHGALASSYAPDAVAPRSSPSERFAVETSTPTDRPVVADGAVYLPTMAGLLALDATDGTQRWGFSTDEAGSEWFRSPAVHDGTVYVTGEPGLLALDASDGTERWRVETADRVQAPVAPMLEWDGFYLGDDAGNVYRLTLDGTVEWRTQVFGSVTRLVADHIDGAIAGTAGGEVYRLYDGRGLWRKRVPGKVTALSLADGDGPYVATFGGGVLRLQGGAHAGRPRWHAEDGPVAHRAFAVAGDGVFGSDMAGITRLDDRTGERDWRLEGDHGAAPAAAGDTVYVGGEGAVTAYKLGGGVGSGGSRIDPRRWTHDLGGRSAGSVAVADGALFVPIFGGKDGRTELVVLE</sequence>
<dbReference type="AlphaFoldDB" id="A0ABD5VFC8"/>
<dbReference type="InterPro" id="IPR011047">
    <property type="entry name" value="Quinoprotein_ADH-like_sf"/>
</dbReference>
<dbReference type="Pfam" id="PF13360">
    <property type="entry name" value="PQQ_2"/>
    <property type="match status" value="1"/>
</dbReference>